<dbReference type="GO" id="GO:0007015">
    <property type="term" value="P:actin filament organization"/>
    <property type="evidence" value="ECO:0007669"/>
    <property type="project" value="TreeGrafter"/>
</dbReference>
<dbReference type="GO" id="GO:0005886">
    <property type="term" value="C:plasma membrane"/>
    <property type="evidence" value="ECO:0007669"/>
    <property type="project" value="TreeGrafter"/>
</dbReference>
<dbReference type="InterPro" id="IPR013809">
    <property type="entry name" value="ENTH"/>
</dbReference>
<dbReference type="AlphaFoldDB" id="A0A2G8SBN5"/>
<dbReference type="GO" id="GO:0030125">
    <property type="term" value="C:clathrin vesicle coat"/>
    <property type="evidence" value="ECO:0007669"/>
    <property type="project" value="TreeGrafter"/>
</dbReference>
<dbReference type="GO" id="GO:0006897">
    <property type="term" value="P:endocytosis"/>
    <property type="evidence" value="ECO:0007669"/>
    <property type="project" value="TreeGrafter"/>
</dbReference>
<comment type="subcellular location">
    <subcellularLocation>
        <location evidence="1">Cytoplasm</location>
    </subcellularLocation>
</comment>
<accession>A0A2G8SBN5</accession>
<feature type="region of interest" description="Disordered" evidence="6">
    <location>
        <begin position="382"/>
        <end position="477"/>
    </location>
</feature>
<reference evidence="8 9" key="1">
    <citation type="journal article" date="2015" name="Sci. Rep.">
        <title>Chromosome-level genome map provides insights into diverse defense mechanisms in the medicinal fungus Ganoderma sinense.</title>
        <authorList>
            <person name="Zhu Y."/>
            <person name="Xu J."/>
            <person name="Sun C."/>
            <person name="Zhou S."/>
            <person name="Xu H."/>
            <person name="Nelson D.R."/>
            <person name="Qian J."/>
            <person name="Song J."/>
            <person name="Luo H."/>
            <person name="Xiang L."/>
            <person name="Li Y."/>
            <person name="Xu Z."/>
            <person name="Ji A."/>
            <person name="Wang L."/>
            <person name="Lu S."/>
            <person name="Hayward A."/>
            <person name="Sun W."/>
            <person name="Li X."/>
            <person name="Schwartz D.C."/>
            <person name="Wang Y."/>
            <person name="Chen S."/>
        </authorList>
    </citation>
    <scope>NUCLEOTIDE SEQUENCE [LARGE SCALE GENOMIC DNA]</scope>
    <source>
        <strain evidence="8 9">ZZ0214-1</strain>
    </source>
</reference>
<evidence type="ECO:0000313" key="8">
    <source>
        <dbReference type="EMBL" id="PIL31152.1"/>
    </source>
</evidence>
<protein>
    <recommendedName>
        <fullName evidence="7">ENTH domain-containing protein</fullName>
    </recommendedName>
</protein>
<evidence type="ECO:0000256" key="1">
    <source>
        <dbReference type="ARBA" id="ARBA00004496"/>
    </source>
</evidence>
<dbReference type="InterPro" id="IPR008942">
    <property type="entry name" value="ENTH_VHS"/>
</dbReference>
<dbReference type="STRING" id="1077348.A0A2G8SBN5"/>
<feature type="compositionally biased region" description="Basic and acidic residues" evidence="6">
    <location>
        <begin position="450"/>
        <end position="463"/>
    </location>
</feature>
<dbReference type="SMART" id="SM00273">
    <property type="entry name" value="ENTH"/>
    <property type="match status" value="1"/>
</dbReference>
<dbReference type="CDD" id="cd16991">
    <property type="entry name" value="ENTH_Ent1_Ent2"/>
    <property type="match status" value="1"/>
</dbReference>
<feature type="compositionally biased region" description="Basic and acidic residues" evidence="6">
    <location>
        <begin position="219"/>
        <end position="241"/>
    </location>
</feature>
<feature type="compositionally biased region" description="Pro residues" evidence="6">
    <location>
        <begin position="406"/>
        <end position="427"/>
    </location>
</feature>
<keyword evidence="4" id="KW-0597">Phosphoprotein</keyword>
<dbReference type="InterPro" id="IPR003903">
    <property type="entry name" value="UIM_dom"/>
</dbReference>
<dbReference type="EMBL" id="AYKW01000012">
    <property type="protein sequence ID" value="PIL31152.1"/>
    <property type="molecule type" value="Genomic_DNA"/>
</dbReference>
<dbReference type="SUPFAM" id="SSF48464">
    <property type="entry name" value="ENTH/VHS domain"/>
    <property type="match status" value="2"/>
</dbReference>
<name>A0A2G8SBN5_9APHY</name>
<dbReference type="PROSITE" id="PS50942">
    <property type="entry name" value="ENTH"/>
    <property type="match status" value="1"/>
</dbReference>
<keyword evidence="5" id="KW-0446">Lipid-binding</keyword>
<comment type="similarity">
    <text evidence="2">Belongs to the epsin family.</text>
</comment>
<dbReference type="Gene3D" id="1.25.40.90">
    <property type="match status" value="1"/>
</dbReference>
<keyword evidence="3" id="KW-0963">Cytoplasm</keyword>
<gene>
    <name evidence="8" type="ORF">GSI_05849</name>
</gene>
<evidence type="ECO:0000256" key="5">
    <source>
        <dbReference type="ARBA" id="ARBA00023121"/>
    </source>
</evidence>
<evidence type="ECO:0000256" key="2">
    <source>
        <dbReference type="ARBA" id="ARBA00010130"/>
    </source>
</evidence>
<evidence type="ECO:0000256" key="6">
    <source>
        <dbReference type="SAM" id="MobiDB-lite"/>
    </source>
</evidence>
<dbReference type="GO" id="GO:0030276">
    <property type="term" value="F:clathrin binding"/>
    <property type="evidence" value="ECO:0007669"/>
    <property type="project" value="TreeGrafter"/>
</dbReference>
<keyword evidence="9" id="KW-1185">Reference proteome</keyword>
<dbReference type="Pfam" id="PF01417">
    <property type="entry name" value="ENTH"/>
    <property type="match status" value="2"/>
</dbReference>
<dbReference type="OrthoDB" id="4033880at2759"/>
<sequence length="564" mass="63663">MALSNFGKSALRVTKNYSKGYSHTQIKTRNATCNDPWPPSGKEMFELSQMSYRQEDFVDIMEVIDKRLNDKGKNWRHVFKASNLPIHTNCAMPRDCTIHPSGPVSVTVKSLRVKSLVVLDYLLHSGSENVILYCEDNIYVIKTLREFQYIDDYGRDQGANVRQKAKDITNLLLDRRRLAQERTARARMRDRLLGRPWTDSEDEEDDDDGLAAYRRPVARPREQNGIDRQQARQKEDEENLRRAIEESKKSANALATAEDRDVQRAIELSKEEEERRKRLIALAERGVFDDTDFVGLTAPLIDFDGPEQTNAIQPQFTSVQPQYTAVQPQYTSIQPQYTSYNPYLQQAQQEALQQEYARQQAEFARQQMEAQSAAAAQQLLLQQQQQEQPRPLVPQATAFGSNNPFAPSPPPSPTIPQRPITSPPRDAPVPFTLTGTYEGRRPATATVTAREIESSREGRERAPLRPYSTGAEPRRRADEDERLANLFAGHADDGVDTFGNVGQLRYGGTDFGRLAAQRTGVGASAHADEPAETEMERNPFLNERERGRSAPGTVTRASGDLIDL</sequence>
<dbReference type="PANTHER" id="PTHR12276:SF110">
    <property type="entry name" value="EPSIN-1-RELATED"/>
    <property type="match status" value="1"/>
</dbReference>
<feature type="compositionally biased region" description="Acidic residues" evidence="6">
    <location>
        <begin position="199"/>
        <end position="209"/>
    </location>
</feature>
<evidence type="ECO:0000256" key="4">
    <source>
        <dbReference type="ARBA" id="ARBA00022553"/>
    </source>
</evidence>
<feature type="compositionally biased region" description="Basic and acidic residues" evidence="6">
    <location>
        <begin position="526"/>
        <end position="548"/>
    </location>
</feature>
<dbReference type="Proteomes" id="UP000230002">
    <property type="component" value="Unassembled WGS sequence"/>
</dbReference>
<evidence type="ECO:0000313" key="9">
    <source>
        <dbReference type="Proteomes" id="UP000230002"/>
    </source>
</evidence>
<evidence type="ECO:0000256" key="3">
    <source>
        <dbReference type="ARBA" id="ARBA00022490"/>
    </source>
</evidence>
<dbReference type="SMART" id="SM00726">
    <property type="entry name" value="UIM"/>
    <property type="match status" value="3"/>
</dbReference>
<feature type="region of interest" description="Disordered" evidence="6">
    <location>
        <begin position="520"/>
        <end position="564"/>
    </location>
</feature>
<proteinExistence type="inferred from homology"/>
<dbReference type="PROSITE" id="PS50330">
    <property type="entry name" value="UIM"/>
    <property type="match status" value="1"/>
</dbReference>
<evidence type="ECO:0000259" key="7">
    <source>
        <dbReference type="PROSITE" id="PS50942"/>
    </source>
</evidence>
<organism evidence="8 9">
    <name type="scientific">Ganoderma sinense ZZ0214-1</name>
    <dbReference type="NCBI Taxonomy" id="1077348"/>
    <lineage>
        <taxon>Eukaryota</taxon>
        <taxon>Fungi</taxon>
        <taxon>Dikarya</taxon>
        <taxon>Basidiomycota</taxon>
        <taxon>Agaricomycotina</taxon>
        <taxon>Agaricomycetes</taxon>
        <taxon>Polyporales</taxon>
        <taxon>Polyporaceae</taxon>
        <taxon>Ganoderma</taxon>
    </lineage>
</organism>
<dbReference type="GO" id="GO:0005543">
    <property type="term" value="F:phospholipid binding"/>
    <property type="evidence" value="ECO:0007669"/>
    <property type="project" value="TreeGrafter"/>
</dbReference>
<comment type="caution">
    <text evidence="8">The sequence shown here is derived from an EMBL/GenBank/DDBJ whole genome shotgun (WGS) entry which is preliminary data.</text>
</comment>
<dbReference type="PANTHER" id="PTHR12276">
    <property type="entry name" value="EPSIN/ENT-RELATED"/>
    <property type="match status" value="1"/>
</dbReference>
<dbReference type="GO" id="GO:0005768">
    <property type="term" value="C:endosome"/>
    <property type="evidence" value="ECO:0007669"/>
    <property type="project" value="TreeGrafter"/>
</dbReference>
<feature type="domain" description="ENTH" evidence="7">
    <location>
        <begin position="16"/>
        <end position="182"/>
    </location>
</feature>
<feature type="region of interest" description="Disordered" evidence="6">
    <location>
        <begin position="196"/>
        <end position="241"/>
    </location>
</feature>